<keyword evidence="3" id="KW-0808">Transferase</keyword>
<dbReference type="GO" id="GO:0016301">
    <property type="term" value="F:kinase activity"/>
    <property type="evidence" value="ECO:0007669"/>
    <property type="project" value="UniProtKB-KW"/>
</dbReference>
<evidence type="ECO:0000313" key="3">
    <source>
        <dbReference type="EMBL" id="ELZ06623.1"/>
    </source>
</evidence>
<dbReference type="Gene3D" id="3.30.450.20">
    <property type="entry name" value="PAS domain"/>
    <property type="match status" value="1"/>
</dbReference>
<dbReference type="PATRIC" id="fig|1227491.4.peg.1787"/>
<feature type="region of interest" description="Disordered" evidence="1">
    <location>
        <begin position="351"/>
        <end position="386"/>
    </location>
</feature>
<reference evidence="3 4" key="1">
    <citation type="journal article" date="2014" name="PLoS Genet.">
        <title>Phylogenetically driven sequencing of extremely halophilic archaea reveals strategies for static and dynamic osmo-response.</title>
        <authorList>
            <person name="Becker E.A."/>
            <person name="Seitzer P.M."/>
            <person name="Tritt A."/>
            <person name="Larsen D."/>
            <person name="Krusor M."/>
            <person name="Yao A.I."/>
            <person name="Wu D."/>
            <person name="Madern D."/>
            <person name="Eisen J.A."/>
            <person name="Darling A.E."/>
            <person name="Facciotti M.T."/>
        </authorList>
    </citation>
    <scope>NUCLEOTIDE SEQUENCE [LARGE SCALE GENOMIC DNA]</scope>
    <source>
        <strain evidence="3 4">DSM 13077</strain>
    </source>
</reference>
<proteinExistence type="predicted"/>
<protein>
    <submittedName>
        <fullName evidence="3">Nitrogen specific signal transduction histidine kinase NtrB</fullName>
    </submittedName>
</protein>
<dbReference type="InterPro" id="IPR029016">
    <property type="entry name" value="GAF-like_dom_sf"/>
</dbReference>
<dbReference type="EMBL" id="AOIP01000017">
    <property type="protein sequence ID" value="ELZ06623.1"/>
    <property type="molecule type" value="Genomic_DNA"/>
</dbReference>
<organism evidence="3 4">
    <name type="scientific">Natrialba aegyptia DSM 13077</name>
    <dbReference type="NCBI Taxonomy" id="1227491"/>
    <lineage>
        <taxon>Archaea</taxon>
        <taxon>Methanobacteriati</taxon>
        <taxon>Methanobacteriota</taxon>
        <taxon>Stenosarchaea group</taxon>
        <taxon>Halobacteria</taxon>
        <taxon>Halobacteriales</taxon>
        <taxon>Natrialbaceae</taxon>
        <taxon>Natrialba</taxon>
    </lineage>
</organism>
<feature type="domain" description="GAF" evidence="2">
    <location>
        <begin position="161"/>
        <end position="296"/>
    </location>
</feature>
<dbReference type="SUPFAM" id="SSF55785">
    <property type="entry name" value="PYP-like sensor domain (PAS domain)"/>
    <property type="match status" value="1"/>
</dbReference>
<dbReference type="InterPro" id="IPR013767">
    <property type="entry name" value="PAS_fold"/>
</dbReference>
<gene>
    <name evidence="3" type="ORF">C480_08633</name>
</gene>
<feature type="region of interest" description="Disordered" evidence="1">
    <location>
        <begin position="459"/>
        <end position="493"/>
    </location>
</feature>
<dbReference type="AlphaFoldDB" id="M0B8L6"/>
<dbReference type="OrthoDB" id="8127at2157"/>
<dbReference type="SUPFAM" id="SSF55781">
    <property type="entry name" value="GAF domain-like"/>
    <property type="match status" value="1"/>
</dbReference>
<dbReference type="InterPro" id="IPR000014">
    <property type="entry name" value="PAS"/>
</dbReference>
<dbReference type="RefSeq" id="WP_006665202.1">
    <property type="nucleotide sequence ID" value="NZ_AOIP01000017.1"/>
</dbReference>
<feature type="region of interest" description="Disordered" evidence="1">
    <location>
        <begin position="659"/>
        <end position="723"/>
    </location>
</feature>
<dbReference type="Pfam" id="PF00989">
    <property type="entry name" value="PAS"/>
    <property type="match status" value="1"/>
</dbReference>
<dbReference type="InterPro" id="IPR003018">
    <property type="entry name" value="GAF"/>
</dbReference>
<dbReference type="CDD" id="cd00130">
    <property type="entry name" value="PAS"/>
    <property type="match status" value="1"/>
</dbReference>
<feature type="compositionally biased region" description="Low complexity" evidence="1">
    <location>
        <begin position="693"/>
        <end position="706"/>
    </location>
</feature>
<evidence type="ECO:0000313" key="4">
    <source>
        <dbReference type="Proteomes" id="UP000011591"/>
    </source>
</evidence>
<feature type="compositionally biased region" description="Basic and acidic residues" evidence="1">
    <location>
        <begin position="707"/>
        <end position="723"/>
    </location>
</feature>
<feature type="region of interest" description="Disordered" evidence="1">
    <location>
        <begin position="400"/>
        <end position="421"/>
    </location>
</feature>
<evidence type="ECO:0000256" key="1">
    <source>
        <dbReference type="SAM" id="MobiDB-lite"/>
    </source>
</evidence>
<keyword evidence="3" id="KW-0418">Kinase</keyword>
<feature type="compositionally biased region" description="Basic and acidic residues" evidence="1">
    <location>
        <begin position="667"/>
        <end position="680"/>
    </location>
</feature>
<dbReference type="Gene3D" id="3.30.450.40">
    <property type="match status" value="1"/>
</dbReference>
<dbReference type="Proteomes" id="UP000011591">
    <property type="component" value="Unassembled WGS sequence"/>
</dbReference>
<keyword evidence="4" id="KW-1185">Reference proteome</keyword>
<dbReference type="SMART" id="SM00065">
    <property type="entry name" value="GAF"/>
    <property type="match status" value="1"/>
</dbReference>
<sequence>MGNETSRHRPQTILYVAATDEAARSGATALERVPAGPKRAVRPTTSVERVRNWAPNVDCVVFAETPTTPAGAHLLEVADACGSTPLVLFSESAYGATAARSTDGIDGYVRRDTDNAIAHLADELTWLCYGDEAAATAESADRSAGTSSVLAAAADLIARRDRDRLLEHLVEATVEAIDTDRCWIATVNFGELVPQTTAAGVDATAIEPVSTGGPLGEAFRAGESLRLPDLEGRTELESPWSDARSLCSVPIADLGVLQIAADTPEAFDDADVALLESLCAVASAVLERNRAETRLTAERDRLRNELDARTSERNRLADEQAVIGQAAEHLAAERDRFRAAFSSAPLPMLRYEIDGPRSNADAARDARPESIPDTPDSEPNQAPEATITDVNTAFETTFGEERATVLGQPVSDYTVPSGVRDRETELTEALRAGGRRELECRRETTDGIREFSVTVVPLERAARDRRDGGDDEIEPGSGTESAPDSAPTDHPTGILYFTDITDRTRTQRALTAATRRLDAIATLLEDEVQTPLNVARGYLELVEKTGDGDHFEVIDDAHLQLTDHVESLYELATTDEILAETEPVAIHDVARRAWLTVDTGDAELVVESTLMLEADRVRLHDLFESVLRLVTGNDSENGTGTVPPSVTITVGATEDGFYVARDGPAADDPRFDRAPEDPGKEGATAADSDGTAHRSTSTTTTTASATDPDHPDYPARPDTDGARELVEQIADAHGWDVGIAADEARTAFAFRGVDSVDL</sequence>
<dbReference type="Pfam" id="PF13185">
    <property type="entry name" value="GAF_2"/>
    <property type="match status" value="1"/>
</dbReference>
<dbReference type="GO" id="GO:0006355">
    <property type="term" value="P:regulation of DNA-templated transcription"/>
    <property type="evidence" value="ECO:0007669"/>
    <property type="project" value="InterPro"/>
</dbReference>
<dbReference type="InterPro" id="IPR035965">
    <property type="entry name" value="PAS-like_dom_sf"/>
</dbReference>
<name>M0B8L6_9EURY</name>
<comment type="caution">
    <text evidence="3">The sequence shown here is derived from an EMBL/GenBank/DDBJ whole genome shotgun (WGS) entry which is preliminary data.</text>
</comment>
<accession>M0B8L6</accession>
<evidence type="ECO:0000259" key="2">
    <source>
        <dbReference type="SMART" id="SM00065"/>
    </source>
</evidence>